<dbReference type="Pfam" id="PF00270">
    <property type="entry name" value="DEAD"/>
    <property type="match status" value="1"/>
</dbReference>
<dbReference type="InterPro" id="IPR011545">
    <property type="entry name" value="DEAD/DEAH_box_helicase_dom"/>
</dbReference>
<dbReference type="Pfam" id="PF00271">
    <property type="entry name" value="Helicase_C"/>
    <property type="match status" value="1"/>
</dbReference>
<dbReference type="InterPro" id="IPR027417">
    <property type="entry name" value="P-loop_NTPase"/>
</dbReference>
<dbReference type="Proteomes" id="UP000006048">
    <property type="component" value="Chromosome"/>
</dbReference>
<reference evidence="12 13" key="1">
    <citation type="submission" date="2012-06" db="EMBL/GenBank/DDBJ databases">
        <title>The complete chromosome of genome of Turneriella parva DSM 21527.</title>
        <authorList>
            <consortium name="US DOE Joint Genome Institute (JGI-PGF)"/>
            <person name="Lucas S."/>
            <person name="Han J."/>
            <person name="Lapidus A."/>
            <person name="Bruce D."/>
            <person name="Goodwin L."/>
            <person name="Pitluck S."/>
            <person name="Peters L."/>
            <person name="Kyrpides N."/>
            <person name="Mavromatis K."/>
            <person name="Ivanova N."/>
            <person name="Mikhailova N."/>
            <person name="Chertkov O."/>
            <person name="Detter J.C."/>
            <person name="Tapia R."/>
            <person name="Han C."/>
            <person name="Land M."/>
            <person name="Hauser L."/>
            <person name="Markowitz V."/>
            <person name="Cheng J.-F."/>
            <person name="Hugenholtz P."/>
            <person name="Woyke T."/>
            <person name="Wu D."/>
            <person name="Gronow S."/>
            <person name="Wellnitz S."/>
            <person name="Brambilla E."/>
            <person name="Klenk H.-P."/>
            <person name="Eisen J.A."/>
        </authorList>
    </citation>
    <scope>NUCLEOTIDE SEQUENCE [LARGE SCALE GENOMIC DNA]</scope>
    <source>
        <strain evidence="13">ATCC BAA-1111 / DSM 21527 / NCTC 11395 / H</strain>
    </source>
</reference>
<dbReference type="InterPro" id="IPR014001">
    <property type="entry name" value="Helicase_ATP-bd"/>
</dbReference>
<sequence>MNDAVLQNFHPAVQKWFADSLGQPTPIQAQAWQALATRQHAVISAPTGEGKTLAAFLAVIDALVKQRIRRQQNGHLEVPAENTRATRVLYVSPLKALSNDIEKNLQLPLAGIQRELKAAGIETDDIHAMVRTGDTSPAERAKLVRLRPEIVVTTPESLYLMLTSVSGRQMLETVETVIVDEIHALAGSRRGSHLLLSLARLESLCAARRERDGLANAGDFLQRIAVSATVKPIEAVARFLVGDQPVALCRDTRPRQFDIRMLLPSQPLTAVMSGEMWQEIYLELAKEIQKHRTTLIFVNNRRLCERLARHLTELLEGESVSAHHGLPPEGVHAGANLGASVHHGLPPEGVHAGANLGASVHHGLPPEGVHAGANLGASVHHGLPSDGVSAGANPGVSAHHGSLSHSQRLRGETLLKEGKLKVMVATSSLELGLDIGTIDLVVQISSPRSIHAFIQRAGRSEHHKNGTSRALLVPLTRDDLSECVALVRALRQGALESLELATPALDILAQQIVAEVAMRDIGADELFALVVREAQWQNLARSDFDAVLEMLNDGYSLRFGRRSRYIFYDKTDRVLRARPGARITAALNGGAIPENFEYEVIDESSSGPLSHVAGAPENRAHGGAFVGTVHEDFAIESSQGDVFQLGNRLWQIRQISGNRVSVVHAPDKHPTIPFWIVDVPGRTDALSDALSTMHELFNGLGDPNEFVRQISAETGLPSAVIGQLADYYRETQASLGLLPTKSTVVLERFFDEVKNCHIVLHSVFGAQVNRAWGLALRKRFCRQFNFELQAAANDNAIILSLSHTHSFHLPEVFSYLKSVTAEQVLIQALLDAPMFEVRWRWNASRALAILRRSTRGKVPAQWQKSGAQDLVALLFPDQIACAENLSGPRAIPDHPLVKQTVSDCLHEAMDAKGFVQVLQRIESGDIRTIYTDSATPSPLAHEIINARPYAFLDDAPLEERRTRAVYTEVPGARLPRTASCPVRIDTEARQGDEISDDTIAAVKAETLYPARNENELYDLITQFALVPEAEVAELGGDADLHALVSRGKVFRFPSPPAPLHKVERGANTDSSDSKETQLSPPSPLNGEGSRGGEAYFISADKAELISAVYTQIDSEDEVAAQRRMSGIETILLAHLELLGPLTAESLAARLALPITRVTLALSGLEAQGSAFVLHRNGLTLYVERTFYQRLQHYGRRRSVQKRLSPLEYLAFLAEWQHVSEPLTGPESLAKILRQLQGAELSLDEWNSALRLRITDYNERMLEDHLLSGEFFWWRAPGAAGKSITRKTRYMLLSRDLWHELGPLSNTGAELSVDARRVRDYLERNGASFVHDIHTGRPGEAQPKIFTEQTLRGLRELVAQGLVTSDQFFALRRLAPAAAQRGRLAIRRMQPQFPHGRFSLVRFNSSDAPADEDARLAAIARLLLSRHGVVYRYAAENDFFKAPWPRLVRTLRLMEMAGHVRSGRFIDGLWGEQFATPTAAAMISQGIGGTYKDVTQQDPIAQVRQSLQKLGALAYSGTVALPA</sequence>
<dbReference type="Pfam" id="PF08494">
    <property type="entry name" value="DEAD_assoc"/>
    <property type="match status" value="1"/>
</dbReference>
<dbReference type="STRING" id="869212.Turpa_4097"/>
<dbReference type="PANTHER" id="PTHR47962:SF5">
    <property type="entry name" value="ATP-DEPENDENT HELICASE LHR-RELATED"/>
    <property type="match status" value="1"/>
</dbReference>
<keyword evidence="8" id="KW-0413">Isomerase</keyword>
<dbReference type="GO" id="GO:0006281">
    <property type="term" value="P:DNA repair"/>
    <property type="evidence" value="ECO:0007669"/>
    <property type="project" value="UniProtKB-KW"/>
</dbReference>
<keyword evidence="4 12" id="KW-0347">Helicase</keyword>
<dbReference type="InterPro" id="IPR055368">
    <property type="entry name" value="WH3_Lhr"/>
</dbReference>
<name>I4BBS3_TURPD</name>
<dbReference type="InterPro" id="IPR055367">
    <property type="entry name" value="WH4_Lhr"/>
</dbReference>
<gene>
    <name evidence="12" type="ordered locus">Turpa_4097</name>
</gene>
<dbReference type="Pfam" id="PF19306">
    <property type="entry name" value="WHD_Lhr"/>
    <property type="match status" value="1"/>
</dbReference>
<dbReference type="OrthoDB" id="9774462at2"/>
<dbReference type="PROSITE" id="PS51192">
    <property type="entry name" value="HELICASE_ATP_BIND_1"/>
    <property type="match status" value="1"/>
</dbReference>
<evidence type="ECO:0000256" key="8">
    <source>
        <dbReference type="ARBA" id="ARBA00023235"/>
    </source>
</evidence>
<feature type="compositionally biased region" description="Basic and acidic residues" evidence="9">
    <location>
        <begin position="1060"/>
        <end position="1075"/>
    </location>
</feature>
<dbReference type="PATRIC" id="fig|869212.3.peg.4138"/>
<evidence type="ECO:0000256" key="1">
    <source>
        <dbReference type="ARBA" id="ARBA00022741"/>
    </source>
</evidence>
<feature type="region of interest" description="Disordered" evidence="9">
    <location>
        <begin position="325"/>
        <end position="408"/>
    </location>
</feature>
<dbReference type="InterPro" id="IPR001650">
    <property type="entry name" value="Helicase_C-like"/>
</dbReference>
<feature type="domain" description="Helicase ATP-binding" evidence="10">
    <location>
        <begin position="32"/>
        <end position="248"/>
    </location>
</feature>
<dbReference type="InterPro" id="IPR013701">
    <property type="entry name" value="Lhr-like_DEAD/DEAH_assoc"/>
</dbReference>
<feature type="domain" description="Helicase C-terminal" evidence="11">
    <location>
        <begin position="276"/>
        <end position="506"/>
    </location>
</feature>
<evidence type="ECO:0000256" key="2">
    <source>
        <dbReference type="ARBA" id="ARBA00022763"/>
    </source>
</evidence>
<dbReference type="KEGG" id="tpx:Turpa_4097"/>
<dbReference type="RefSeq" id="WP_014805205.1">
    <property type="nucleotide sequence ID" value="NC_018020.1"/>
</dbReference>
<keyword evidence="7" id="KW-0234">DNA repair</keyword>
<accession>I4BBS3</accession>
<dbReference type="Gene3D" id="3.40.50.300">
    <property type="entry name" value="P-loop containing nucleotide triphosphate hydrolases"/>
    <property type="match status" value="3"/>
</dbReference>
<dbReference type="EMBL" id="CP002959">
    <property type="protein sequence ID" value="AFM14730.1"/>
    <property type="molecule type" value="Genomic_DNA"/>
</dbReference>
<dbReference type="HOGENOM" id="CLU_002025_4_0_12"/>
<dbReference type="Pfam" id="PF23234">
    <property type="entry name" value="WHD_4th_Lhr"/>
    <property type="match status" value="1"/>
</dbReference>
<dbReference type="PROSITE" id="PS51194">
    <property type="entry name" value="HELICASE_CTER"/>
    <property type="match status" value="1"/>
</dbReference>
<dbReference type="SUPFAM" id="SSF52540">
    <property type="entry name" value="P-loop containing nucleoside triphosphate hydrolases"/>
    <property type="match status" value="1"/>
</dbReference>
<proteinExistence type="predicted"/>
<keyword evidence="13" id="KW-1185">Reference proteome</keyword>
<feature type="region of interest" description="Disordered" evidence="9">
    <location>
        <begin position="1055"/>
        <end position="1090"/>
    </location>
</feature>
<keyword evidence="3" id="KW-0378">Hydrolase</keyword>
<evidence type="ECO:0000256" key="5">
    <source>
        <dbReference type="ARBA" id="ARBA00022840"/>
    </source>
</evidence>
<dbReference type="GO" id="GO:0005524">
    <property type="term" value="F:ATP binding"/>
    <property type="evidence" value="ECO:0007669"/>
    <property type="project" value="UniProtKB-KW"/>
</dbReference>
<dbReference type="SMART" id="SM00490">
    <property type="entry name" value="HELICc"/>
    <property type="match status" value="1"/>
</dbReference>
<keyword evidence="5" id="KW-0067">ATP-binding</keyword>
<dbReference type="InterPro" id="IPR052511">
    <property type="entry name" value="ATP-dep_Helicase"/>
</dbReference>
<dbReference type="SMART" id="SM00487">
    <property type="entry name" value="DEXDc"/>
    <property type="match status" value="1"/>
</dbReference>
<keyword evidence="1" id="KW-0547">Nucleotide-binding</keyword>
<evidence type="ECO:0000313" key="12">
    <source>
        <dbReference type="EMBL" id="AFM14730.1"/>
    </source>
</evidence>
<dbReference type="InterPro" id="IPR045628">
    <property type="entry name" value="Lhr_WH_dom"/>
</dbReference>
<dbReference type="GO" id="GO:0004386">
    <property type="term" value="F:helicase activity"/>
    <property type="evidence" value="ECO:0007669"/>
    <property type="project" value="UniProtKB-KW"/>
</dbReference>
<protein>
    <submittedName>
        <fullName evidence="12">ATP dependent helicase, Lhr family</fullName>
    </submittedName>
</protein>
<evidence type="ECO:0000256" key="7">
    <source>
        <dbReference type="ARBA" id="ARBA00023204"/>
    </source>
</evidence>
<evidence type="ECO:0000256" key="3">
    <source>
        <dbReference type="ARBA" id="ARBA00022801"/>
    </source>
</evidence>
<dbReference type="Pfam" id="PF23235">
    <property type="entry name" value="WHD_3rd_Lhr"/>
    <property type="match status" value="1"/>
</dbReference>
<evidence type="ECO:0000313" key="13">
    <source>
        <dbReference type="Proteomes" id="UP000006048"/>
    </source>
</evidence>
<evidence type="ECO:0000256" key="9">
    <source>
        <dbReference type="SAM" id="MobiDB-lite"/>
    </source>
</evidence>
<dbReference type="GO" id="GO:0016887">
    <property type="term" value="F:ATP hydrolysis activity"/>
    <property type="evidence" value="ECO:0007669"/>
    <property type="project" value="TreeGrafter"/>
</dbReference>
<dbReference type="PANTHER" id="PTHR47962">
    <property type="entry name" value="ATP-DEPENDENT HELICASE LHR-RELATED-RELATED"/>
    <property type="match status" value="1"/>
</dbReference>
<organism evidence="12 13">
    <name type="scientific">Turneriella parva (strain ATCC BAA-1111 / DSM 21527 / NCTC 11395 / H)</name>
    <name type="common">Leptospira parva</name>
    <dbReference type="NCBI Taxonomy" id="869212"/>
    <lineage>
        <taxon>Bacteria</taxon>
        <taxon>Pseudomonadati</taxon>
        <taxon>Spirochaetota</taxon>
        <taxon>Spirochaetia</taxon>
        <taxon>Leptospirales</taxon>
        <taxon>Leptospiraceae</taxon>
        <taxon>Turneriella</taxon>
    </lineage>
</organism>
<keyword evidence="6" id="KW-0238">DNA-binding</keyword>
<dbReference type="GO" id="GO:0003677">
    <property type="term" value="F:DNA binding"/>
    <property type="evidence" value="ECO:0007669"/>
    <property type="project" value="UniProtKB-KW"/>
</dbReference>
<evidence type="ECO:0000256" key="6">
    <source>
        <dbReference type="ARBA" id="ARBA00023125"/>
    </source>
</evidence>
<evidence type="ECO:0000259" key="10">
    <source>
        <dbReference type="PROSITE" id="PS51192"/>
    </source>
</evidence>
<keyword evidence="2" id="KW-0227">DNA damage</keyword>
<evidence type="ECO:0000259" key="11">
    <source>
        <dbReference type="PROSITE" id="PS51194"/>
    </source>
</evidence>
<evidence type="ECO:0000256" key="4">
    <source>
        <dbReference type="ARBA" id="ARBA00022806"/>
    </source>
</evidence>